<evidence type="ECO:0000256" key="1">
    <source>
        <dbReference type="ARBA" id="ARBA00004418"/>
    </source>
</evidence>
<organism evidence="4 5">
    <name type="scientific">Psychromarinibacter halotolerans</name>
    <dbReference type="NCBI Taxonomy" id="1775175"/>
    <lineage>
        <taxon>Bacteria</taxon>
        <taxon>Pseudomonadati</taxon>
        <taxon>Pseudomonadota</taxon>
        <taxon>Alphaproteobacteria</taxon>
        <taxon>Rhodobacterales</taxon>
        <taxon>Paracoccaceae</taxon>
        <taxon>Psychromarinibacter</taxon>
    </lineage>
</organism>
<evidence type="ECO:0000256" key="2">
    <source>
        <dbReference type="ARBA" id="ARBA00008520"/>
    </source>
</evidence>
<comment type="similarity">
    <text evidence="2">Belongs to the bacterial solute-binding protein 1 family.</text>
</comment>
<dbReference type="PANTHER" id="PTHR43649">
    <property type="entry name" value="ARABINOSE-BINDING PROTEIN-RELATED"/>
    <property type="match status" value="1"/>
</dbReference>
<comment type="subcellular location">
    <subcellularLocation>
        <location evidence="1">Periplasm</location>
    </subcellularLocation>
</comment>
<protein>
    <submittedName>
        <fullName evidence="4">Extracellular solute-binding protein</fullName>
    </submittedName>
</protein>
<evidence type="ECO:0000256" key="3">
    <source>
        <dbReference type="SAM" id="SignalP"/>
    </source>
</evidence>
<sequence length="417" mass="44540">MWKITTSLAAGLVAAALAVPAAADTVEFMNWTYTEDSGKDLMQGIMDDYAGKSGDTVEPLGYAWSDINKNAFLRSRTNTLPDVMQVQARFLPTIANIQQIVDLNEVFGKDALEEMFTPGFLAMGQVDGKQVALPWIAGTIGMVANQKVLDAAGVDGIPGTVDEFRAALEQVRENVPNSVPYGMATKNNASILLDYLIWAWTFGADVIDADGKPDVNSAEGVAALEFMVGLMNDRLAAPEIDRPDARRLFGQEATAFYFDAPSAKNFAADFSGQGMDYAVNIIPMETPTMEADGTPAAIQWGHVLVMFNDDNASSDSAASKFLMNTMSDDVLVDYALIKGALPPTFTALESEQVASDAYMAAWAEAAVAPRPNPIAPLANGGAISDIIGEEVQAALLGQKTAQEAADAMQERLEAELD</sequence>
<accession>A0ABV7GLE9</accession>
<dbReference type="RefSeq" id="WP_275633946.1">
    <property type="nucleotide sequence ID" value="NZ_JARGYD010000007.1"/>
</dbReference>
<proteinExistence type="inferred from homology"/>
<keyword evidence="5" id="KW-1185">Reference proteome</keyword>
<feature type="chain" id="PRO_5045455562" evidence="3">
    <location>
        <begin position="24"/>
        <end position="417"/>
    </location>
</feature>
<dbReference type="Pfam" id="PF13416">
    <property type="entry name" value="SBP_bac_8"/>
    <property type="match status" value="1"/>
</dbReference>
<name>A0ABV7GLE9_9RHOB</name>
<dbReference type="EMBL" id="JBHRTB010000010">
    <property type="protein sequence ID" value="MFC3142409.1"/>
    <property type="molecule type" value="Genomic_DNA"/>
</dbReference>
<comment type="caution">
    <text evidence="4">The sequence shown here is derived from an EMBL/GenBank/DDBJ whole genome shotgun (WGS) entry which is preliminary data.</text>
</comment>
<evidence type="ECO:0000313" key="5">
    <source>
        <dbReference type="Proteomes" id="UP001595632"/>
    </source>
</evidence>
<gene>
    <name evidence="4" type="ORF">ACFOGP_06800</name>
</gene>
<keyword evidence="3" id="KW-0732">Signal</keyword>
<dbReference type="InterPro" id="IPR050490">
    <property type="entry name" value="Bact_solute-bd_prot1"/>
</dbReference>
<dbReference type="SUPFAM" id="SSF53850">
    <property type="entry name" value="Periplasmic binding protein-like II"/>
    <property type="match status" value="1"/>
</dbReference>
<dbReference type="PANTHER" id="PTHR43649:SF30">
    <property type="entry name" value="ABC TRANSPORTER SUBSTRATE-BINDING PROTEIN"/>
    <property type="match status" value="1"/>
</dbReference>
<dbReference type="Proteomes" id="UP001595632">
    <property type="component" value="Unassembled WGS sequence"/>
</dbReference>
<dbReference type="InterPro" id="IPR006059">
    <property type="entry name" value="SBP"/>
</dbReference>
<feature type="signal peptide" evidence="3">
    <location>
        <begin position="1"/>
        <end position="23"/>
    </location>
</feature>
<reference evidence="5" key="1">
    <citation type="journal article" date="2019" name="Int. J. Syst. Evol. Microbiol.">
        <title>The Global Catalogue of Microorganisms (GCM) 10K type strain sequencing project: providing services to taxonomists for standard genome sequencing and annotation.</title>
        <authorList>
            <consortium name="The Broad Institute Genomics Platform"/>
            <consortium name="The Broad Institute Genome Sequencing Center for Infectious Disease"/>
            <person name="Wu L."/>
            <person name="Ma J."/>
        </authorList>
    </citation>
    <scope>NUCLEOTIDE SEQUENCE [LARGE SCALE GENOMIC DNA]</scope>
    <source>
        <strain evidence="5">KCTC 52366</strain>
    </source>
</reference>
<evidence type="ECO:0000313" key="4">
    <source>
        <dbReference type="EMBL" id="MFC3142409.1"/>
    </source>
</evidence>
<dbReference type="Gene3D" id="3.40.190.10">
    <property type="entry name" value="Periplasmic binding protein-like II"/>
    <property type="match status" value="1"/>
</dbReference>